<evidence type="ECO:0000256" key="2">
    <source>
        <dbReference type="ARBA" id="ARBA00022679"/>
    </source>
</evidence>
<comment type="similarity">
    <text evidence="1 4">Belongs to the polyphosphate kinase 2 (PPK2) family. Class I subfamily.</text>
</comment>
<comment type="subunit">
    <text evidence="4">Homotetramer.</text>
</comment>
<dbReference type="GO" id="GO:0008976">
    <property type="term" value="F:polyphosphate kinase activity"/>
    <property type="evidence" value="ECO:0007669"/>
    <property type="project" value="UniProtKB-UniRule"/>
</dbReference>
<evidence type="ECO:0000259" key="6">
    <source>
        <dbReference type="Pfam" id="PF03976"/>
    </source>
</evidence>
<dbReference type="EC" id="2.7.4.-" evidence="4"/>
<dbReference type="SUPFAM" id="SSF52540">
    <property type="entry name" value="P-loop containing nucleoside triphosphate hydrolases"/>
    <property type="match status" value="1"/>
</dbReference>
<feature type="domain" description="Polyphosphate kinase-2-related" evidence="6">
    <location>
        <begin position="142"/>
        <end position="364"/>
    </location>
</feature>
<comment type="caution">
    <text evidence="7">The sequence shown here is derived from an EMBL/GenBank/DDBJ whole genome shotgun (WGS) entry which is preliminary data.</text>
</comment>
<dbReference type="GO" id="GO:0006793">
    <property type="term" value="P:phosphorus metabolic process"/>
    <property type="evidence" value="ECO:0007669"/>
    <property type="project" value="InterPro"/>
</dbReference>
<name>A0A8I1MZT1_THIA3</name>
<dbReference type="EMBL" id="JAFKMR010000023">
    <property type="protein sequence ID" value="MBN8744992.1"/>
    <property type="molecule type" value="Genomic_DNA"/>
</dbReference>
<dbReference type="InterPro" id="IPR022486">
    <property type="entry name" value="PPK2_PA0141"/>
</dbReference>
<evidence type="ECO:0000256" key="1">
    <source>
        <dbReference type="ARBA" id="ARBA00009924"/>
    </source>
</evidence>
<feature type="compositionally biased region" description="Basic residues" evidence="5">
    <location>
        <begin position="10"/>
        <end position="20"/>
    </location>
</feature>
<dbReference type="Gene3D" id="3.40.50.300">
    <property type="entry name" value="P-loop containing nucleotide triphosphate hydrolases"/>
    <property type="match status" value="1"/>
</dbReference>
<proteinExistence type="inferred from homology"/>
<dbReference type="InterPro" id="IPR022488">
    <property type="entry name" value="PPK2-related"/>
</dbReference>
<evidence type="ECO:0000256" key="5">
    <source>
        <dbReference type="SAM" id="MobiDB-lite"/>
    </source>
</evidence>
<organism evidence="7 8">
    <name type="scientific">Thiomonas arsenitoxydans (strain DSM 22701 / CIP 110005 / 3As)</name>
    <dbReference type="NCBI Taxonomy" id="426114"/>
    <lineage>
        <taxon>Bacteria</taxon>
        <taxon>Pseudomonadati</taxon>
        <taxon>Pseudomonadota</taxon>
        <taxon>Betaproteobacteria</taxon>
        <taxon>Burkholderiales</taxon>
        <taxon>Thiomonas</taxon>
    </lineage>
</organism>
<accession>A0A8I1MZT1</accession>
<evidence type="ECO:0000256" key="4">
    <source>
        <dbReference type="RuleBase" id="RU369062"/>
    </source>
</evidence>
<reference evidence="7" key="1">
    <citation type="submission" date="2021-02" db="EMBL/GenBank/DDBJ databases">
        <title>Thiocyanate and organic carbon inputs drive convergent selection for specific autotrophic Afipia and Thiobacillus strains within complex microbiomes.</title>
        <authorList>
            <person name="Huddy R.J."/>
            <person name="Sachdeva R."/>
            <person name="Kadzinga F."/>
            <person name="Kantor R.S."/>
            <person name="Harrison S.T.L."/>
            <person name="Banfield J.F."/>
        </authorList>
    </citation>
    <scope>NUCLEOTIDE SEQUENCE</scope>
    <source>
        <strain evidence="7">SCN18_13_7_16_R3_B_64_19</strain>
    </source>
</reference>
<evidence type="ECO:0000313" key="8">
    <source>
        <dbReference type="Proteomes" id="UP000664800"/>
    </source>
</evidence>
<evidence type="ECO:0000313" key="7">
    <source>
        <dbReference type="EMBL" id="MBN8744992.1"/>
    </source>
</evidence>
<evidence type="ECO:0000256" key="3">
    <source>
        <dbReference type="ARBA" id="ARBA00022777"/>
    </source>
</evidence>
<dbReference type="NCBIfam" id="TIGR03707">
    <property type="entry name" value="PPK2_P_aer"/>
    <property type="match status" value="1"/>
</dbReference>
<keyword evidence="3 4" id="KW-0418">Kinase</keyword>
<comment type="function">
    <text evidence="4">Uses inorganic polyphosphate (polyP) as a donor to convert GDP to GTP or ADP to ATP.</text>
</comment>
<protein>
    <recommendedName>
        <fullName evidence="4">ADP/GDP-polyphosphate phosphotransferase</fullName>
        <ecNumber evidence="4">2.7.4.-</ecNumber>
    </recommendedName>
    <alternativeName>
        <fullName evidence="4">Polyphosphate kinase PPK2</fullName>
    </alternativeName>
</protein>
<dbReference type="RefSeq" id="WP_156053459.1">
    <property type="nucleotide sequence ID" value="NZ_JAFKMQ010000040.1"/>
</dbReference>
<feature type="region of interest" description="Disordered" evidence="5">
    <location>
        <begin position="1"/>
        <end position="50"/>
    </location>
</feature>
<dbReference type="InterPro" id="IPR027417">
    <property type="entry name" value="P-loop_NTPase"/>
</dbReference>
<dbReference type="AlphaFoldDB" id="A0A8I1MZT1"/>
<dbReference type="Pfam" id="PF03976">
    <property type="entry name" value="PPK2"/>
    <property type="match status" value="1"/>
</dbReference>
<keyword evidence="2 4" id="KW-0808">Transferase</keyword>
<sequence length="397" mass="45351">MNSPTAPRKTTARPARKRVSPAKSAQQRQAAHNTAHNKVAQGDIPPHLTPAGVRKFVIDQSQEAAQQAELAALDTILKGPPPADLHNEGVQAILEGDAPDDAAAMRAALGMPAGEPAPQHTSDELAEDWRKGGYPYKFKMLRRDYERQKFVLQTELLKLQAWVKESRQRVIILFEGRDAAGKGGTIKRVMEHLNPRGARVVALEKPSEVERGQWYFQRYVQHLPTAGEIVLFDRSWYNRAGVERVMGFCTDAEYHEFLRQAPEFERNLVRSGIHLIKFWFSVSQDEQRRRFKERQVHPLKQWKLSPIDMASLDKWDDYTRAKEAMFFHTDTADSPWTVVKSNDKKRARLNAMRYVLHSLPYTGKDVTRIGEVDNLIVGRANFIHERGEHDLSKGEYV</sequence>
<dbReference type="PANTHER" id="PTHR34383">
    <property type="entry name" value="POLYPHOSPHATE:AMP PHOSPHOTRANSFERASE-RELATED"/>
    <property type="match status" value="1"/>
</dbReference>
<dbReference type="Proteomes" id="UP000664800">
    <property type="component" value="Unassembled WGS sequence"/>
</dbReference>
<gene>
    <name evidence="7" type="primary">ppk2</name>
    <name evidence="7" type="ORF">J0I24_11880</name>
</gene>
<dbReference type="PANTHER" id="PTHR34383:SF1">
    <property type="entry name" value="ADP-POLYPHOSPHATE PHOSPHOTRANSFERASE"/>
    <property type="match status" value="1"/>
</dbReference>
<feature type="compositionally biased region" description="Polar residues" evidence="5">
    <location>
        <begin position="23"/>
        <end position="36"/>
    </location>
</feature>